<dbReference type="Pfam" id="PF04972">
    <property type="entry name" value="BON"/>
    <property type="match status" value="1"/>
</dbReference>
<evidence type="ECO:0000259" key="4">
    <source>
        <dbReference type="PROSITE" id="PS51371"/>
    </source>
</evidence>
<dbReference type="PANTHER" id="PTHR43080">
    <property type="entry name" value="CBS DOMAIN-CONTAINING PROTEIN CBSX3, MITOCHONDRIAL"/>
    <property type="match status" value="1"/>
</dbReference>
<organism evidence="5 6">
    <name type="scientific">Saccharothrix longispora</name>
    <dbReference type="NCBI Taxonomy" id="33920"/>
    <lineage>
        <taxon>Bacteria</taxon>
        <taxon>Bacillati</taxon>
        <taxon>Actinomycetota</taxon>
        <taxon>Actinomycetes</taxon>
        <taxon>Pseudonocardiales</taxon>
        <taxon>Pseudonocardiaceae</taxon>
        <taxon>Saccharothrix</taxon>
    </lineage>
</organism>
<dbReference type="RefSeq" id="WP_310304332.1">
    <property type="nucleotide sequence ID" value="NZ_BAAAXB010000001.1"/>
</dbReference>
<dbReference type="SUPFAM" id="SSF54631">
    <property type="entry name" value="CBS-domain pair"/>
    <property type="match status" value="1"/>
</dbReference>
<dbReference type="InterPro" id="IPR051257">
    <property type="entry name" value="Diverse_CBS-Domain"/>
</dbReference>
<evidence type="ECO:0000256" key="1">
    <source>
        <dbReference type="ARBA" id="ARBA00023122"/>
    </source>
</evidence>
<accession>A0ABU1PPN8</accession>
<evidence type="ECO:0000313" key="6">
    <source>
        <dbReference type="Proteomes" id="UP001268819"/>
    </source>
</evidence>
<evidence type="ECO:0000256" key="2">
    <source>
        <dbReference type="PROSITE-ProRule" id="PRU00703"/>
    </source>
</evidence>
<dbReference type="Gene3D" id="3.30.1340.30">
    <property type="match status" value="1"/>
</dbReference>
<gene>
    <name evidence="5" type="ORF">J2S66_001016</name>
</gene>
<comment type="caution">
    <text evidence="5">The sequence shown here is derived from an EMBL/GenBank/DDBJ whole genome shotgun (WGS) entry which is preliminary data.</text>
</comment>
<evidence type="ECO:0000313" key="5">
    <source>
        <dbReference type="EMBL" id="MDR6592632.1"/>
    </source>
</evidence>
<dbReference type="CDD" id="cd04586">
    <property type="entry name" value="CBS_pair_BON_assoc"/>
    <property type="match status" value="1"/>
</dbReference>
<feature type="domain" description="BON" evidence="3">
    <location>
        <begin position="147"/>
        <end position="216"/>
    </location>
</feature>
<reference evidence="5 6" key="1">
    <citation type="submission" date="2023-07" db="EMBL/GenBank/DDBJ databases">
        <title>Sequencing the genomes of 1000 actinobacteria strains.</title>
        <authorList>
            <person name="Klenk H.-P."/>
        </authorList>
    </citation>
    <scope>NUCLEOTIDE SEQUENCE [LARGE SCALE GENOMIC DNA]</scope>
    <source>
        <strain evidence="5 6">DSM 43749</strain>
    </source>
</reference>
<keyword evidence="1 2" id="KW-0129">CBS domain</keyword>
<name>A0ABU1PPN8_9PSEU</name>
<proteinExistence type="predicted"/>
<dbReference type="SMART" id="SM00116">
    <property type="entry name" value="CBS"/>
    <property type="match status" value="2"/>
</dbReference>
<dbReference type="InterPro" id="IPR046342">
    <property type="entry name" value="CBS_dom_sf"/>
</dbReference>
<dbReference type="PROSITE" id="PS50914">
    <property type="entry name" value="BON"/>
    <property type="match status" value="1"/>
</dbReference>
<keyword evidence="6" id="KW-1185">Reference proteome</keyword>
<dbReference type="Proteomes" id="UP001268819">
    <property type="component" value="Unassembled WGS sequence"/>
</dbReference>
<evidence type="ECO:0000259" key="3">
    <source>
        <dbReference type="PROSITE" id="PS50914"/>
    </source>
</evidence>
<feature type="domain" description="CBS" evidence="4">
    <location>
        <begin position="10"/>
        <end position="67"/>
    </location>
</feature>
<dbReference type="InterPro" id="IPR017080">
    <property type="entry name" value="UCP036990_CBS_BON"/>
</dbReference>
<dbReference type="PIRSF" id="PIRSF036990">
    <property type="entry name" value="UCP036990_CBS_BON"/>
    <property type="match status" value="1"/>
</dbReference>
<dbReference type="InterPro" id="IPR000644">
    <property type="entry name" value="CBS_dom"/>
</dbReference>
<dbReference type="Gene3D" id="3.10.580.10">
    <property type="entry name" value="CBS-domain"/>
    <property type="match status" value="1"/>
</dbReference>
<protein>
    <submittedName>
        <fullName evidence="5">CBS domain-containing protein</fullName>
    </submittedName>
</protein>
<dbReference type="PROSITE" id="PS51371">
    <property type="entry name" value="CBS"/>
    <property type="match status" value="2"/>
</dbReference>
<dbReference type="InterPro" id="IPR007055">
    <property type="entry name" value="BON_dom"/>
</dbReference>
<dbReference type="Pfam" id="PF00571">
    <property type="entry name" value="CBS"/>
    <property type="match status" value="2"/>
</dbReference>
<dbReference type="EMBL" id="JAVDSG010000001">
    <property type="protein sequence ID" value="MDR6592632.1"/>
    <property type="molecule type" value="Genomic_DNA"/>
</dbReference>
<dbReference type="PANTHER" id="PTHR43080:SF29">
    <property type="entry name" value="OS02G0818000 PROTEIN"/>
    <property type="match status" value="1"/>
</dbReference>
<sequence>MRELTVASLMTREVVTAEPTTPFKDLVARLTEGAFSALPVVDADGRPVGVVSEADLIPKEEYRGGTEDAPSLFAGRDTRHRWQQAHGTTAADVMSSPVITAGPDEAASAAAHRLAVEGVRRLFVVDADGRLAGVLSRRDLLRVFLRTDAQIERQVATQVLQRTLWLEPTAVDVAVADGVVTLTGRLERRSEAEIAVRLTRSLPGVVAVVDELTHSWDDTDAGYRVGG</sequence>
<feature type="domain" description="CBS" evidence="4">
    <location>
        <begin position="94"/>
        <end position="150"/>
    </location>
</feature>